<evidence type="ECO:0000256" key="13">
    <source>
        <dbReference type="RuleBase" id="RU364091"/>
    </source>
</evidence>
<comment type="function">
    <text evidence="12 13">Required for formation of the rod structure in the basal body of the flagellar apparatus. Together with FliI and FliH, may constitute the export apparatus of flagellin.</text>
</comment>
<keyword evidence="7 13" id="KW-1005">Bacterial flagellum biogenesis</keyword>
<evidence type="ECO:0000256" key="11">
    <source>
        <dbReference type="ARBA" id="ARBA00023225"/>
    </source>
</evidence>
<dbReference type="Gene3D" id="6.10.250.2080">
    <property type="match status" value="1"/>
</dbReference>
<keyword evidence="6 13" id="KW-0812">Transmembrane</keyword>
<evidence type="ECO:0000256" key="12">
    <source>
        <dbReference type="ARBA" id="ARBA00025078"/>
    </source>
</evidence>
<organism evidence="15 16">
    <name type="scientific">Pseudomonas flexibilis</name>
    <dbReference type="NCBI Taxonomy" id="706570"/>
    <lineage>
        <taxon>Bacteria</taxon>
        <taxon>Pseudomonadati</taxon>
        <taxon>Pseudomonadota</taxon>
        <taxon>Gammaproteobacteria</taxon>
        <taxon>Pseudomonadales</taxon>
        <taxon>Pseudomonadaceae</taxon>
        <taxon>Pseudomonas</taxon>
    </lineage>
</organism>
<dbReference type="PANTHER" id="PTHR30531">
    <property type="entry name" value="FLAGELLAR BIOSYNTHETIC PROTEIN FLHB"/>
    <property type="match status" value="1"/>
</dbReference>
<proteinExistence type="inferred from homology"/>
<gene>
    <name evidence="13" type="primary">flhB</name>
    <name evidence="15" type="ORF">PT85_15520</name>
</gene>
<dbReference type="Proteomes" id="UP000030980">
    <property type="component" value="Unassembled WGS sequence"/>
</dbReference>
<sequence length="380" mass="42924">MAENQSSQEKTEQATPQKLQKAREDGQVTRSRDLATMVSLLATLLLLRIFFDYMLDGFDQIFTGSYINFARSELTPNDVTQVLLNGILTFILILLPLLIAPLVVIPFGLIPSGWMFASKNFHPKLSKLNPLTGLKRIASMQNLTDFLKSFLKVLILIAMGWIQMVYTLPRLIALQKSDLATALGSAFSLTFDMLIMMMAVFVVFAAIDVPLQRFLFMKKMRMTKQEVKEEYKNREGKPEVKARIKRLQRQLAQRQISKVLKDADVVITNPLHYAVALKYDLKKAQAPYVLAKGHDETAQFIREKAMDLAIEVVPIPPLARAVYFTTQVNQQIPTALYQAVAHVLTYVLQLKAYRRGTRRAAPVLPKELPIPSSLANRAST</sequence>
<keyword evidence="11 13" id="KW-1006">Bacterial flagellum protein export</keyword>
<dbReference type="GO" id="GO:0005886">
    <property type="term" value="C:plasma membrane"/>
    <property type="evidence" value="ECO:0007669"/>
    <property type="project" value="UniProtKB-SubCell"/>
</dbReference>
<keyword evidence="15" id="KW-0969">Cilium</keyword>
<keyword evidence="4 13" id="KW-0813">Transport</keyword>
<protein>
    <recommendedName>
        <fullName evidence="3 13">Flagellar biosynthetic protein FlhB</fullName>
    </recommendedName>
</protein>
<evidence type="ECO:0000256" key="7">
    <source>
        <dbReference type="ARBA" id="ARBA00022795"/>
    </source>
</evidence>
<keyword evidence="10 13" id="KW-0472">Membrane</keyword>
<name>A0A0B3BMM4_9PSED</name>
<dbReference type="InterPro" id="IPR006136">
    <property type="entry name" value="FlhB"/>
</dbReference>
<dbReference type="InterPro" id="IPR006135">
    <property type="entry name" value="T3SS_substrate_exporter"/>
</dbReference>
<feature type="transmembrane region" description="Helical" evidence="13">
    <location>
        <begin position="34"/>
        <end position="51"/>
    </location>
</feature>
<feature type="transmembrane region" description="Helical" evidence="13">
    <location>
        <begin position="146"/>
        <end position="166"/>
    </location>
</feature>
<keyword evidence="16" id="KW-1185">Reference proteome</keyword>
<dbReference type="EMBL" id="JTAK01000006">
    <property type="protein sequence ID" value="KHO63890.1"/>
    <property type="molecule type" value="Genomic_DNA"/>
</dbReference>
<keyword evidence="15" id="KW-0966">Cell projection</keyword>
<dbReference type="STRING" id="706570.PT85_15520"/>
<dbReference type="PRINTS" id="PR00950">
    <property type="entry name" value="TYPE3IMSPROT"/>
</dbReference>
<dbReference type="RefSeq" id="WP_039607162.1">
    <property type="nucleotide sequence ID" value="NZ_FMUP01000004.1"/>
</dbReference>
<comment type="subcellular location">
    <subcellularLocation>
        <location evidence="1">Cell membrane</location>
        <topology evidence="1">Multi-pass membrane protein</topology>
    </subcellularLocation>
</comment>
<evidence type="ECO:0000256" key="6">
    <source>
        <dbReference type="ARBA" id="ARBA00022692"/>
    </source>
</evidence>
<evidence type="ECO:0000256" key="4">
    <source>
        <dbReference type="ARBA" id="ARBA00022448"/>
    </source>
</evidence>
<comment type="similarity">
    <text evidence="2 13">Belongs to the type III secretion exporter family.</text>
</comment>
<evidence type="ECO:0000256" key="3">
    <source>
        <dbReference type="ARBA" id="ARBA00021622"/>
    </source>
</evidence>
<evidence type="ECO:0000313" key="16">
    <source>
        <dbReference type="Proteomes" id="UP000030980"/>
    </source>
</evidence>
<evidence type="ECO:0000256" key="1">
    <source>
        <dbReference type="ARBA" id="ARBA00004651"/>
    </source>
</evidence>
<reference evidence="15 16" key="1">
    <citation type="submission" date="2014-11" db="EMBL/GenBank/DDBJ databases">
        <title>Genome sequence of Pseudomonas tuomuerensis JCM 14085.</title>
        <authorList>
            <person name="Shin S.-K."/>
            <person name="Yi H."/>
        </authorList>
    </citation>
    <scope>NUCLEOTIDE SEQUENCE [LARGE SCALE GENOMIC DNA]</scope>
    <source>
        <strain evidence="15 16">JCM 14085</strain>
    </source>
</reference>
<feature type="compositionally biased region" description="Polar residues" evidence="14">
    <location>
        <begin position="1"/>
        <end position="18"/>
    </location>
</feature>
<dbReference type="Pfam" id="PF01312">
    <property type="entry name" value="Bac_export_2"/>
    <property type="match status" value="1"/>
</dbReference>
<evidence type="ECO:0000256" key="9">
    <source>
        <dbReference type="ARBA" id="ARBA00022989"/>
    </source>
</evidence>
<evidence type="ECO:0000256" key="14">
    <source>
        <dbReference type="SAM" id="MobiDB-lite"/>
    </source>
</evidence>
<dbReference type="SUPFAM" id="SSF160544">
    <property type="entry name" value="EscU C-terminal domain-like"/>
    <property type="match status" value="1"/>
</dbReference>
<dbReference type="InterPro" id="IPR029025">
    <property type="entry name" value="T3SS_substrate_exporter_C"/>
</dbReference>
<evidence type="ECO:0000256" key="8">
    <source>
        <dbReference type="ARBA" id="ARBA00022927"/>
    </source>
</evidence>
<evidence type="ECO:0000313" key="15">
    <source>
        <dbReference type="EMBL" id="KHO63890.1"/>
    </source>
</evidence>
<keyword evidence="9 13" id="KW-1133">Transmembrane helix</keyword>
<feature type="region of interest" description="Disordered" evidence="14">
    <location>
        <begin position="1"/>
        <end position="26"/>
    </location>
</feature>
<dbReference type="NCBIfam" id="TIGR00328">
    <property type="entry name" value="flhB"/>
    <property type="match status" value="1"/>
</dbReference>
<dbReference type="GO" id="GO:0044780">
    <property type="term" value="P:bacterial-type flagellum assembly"/>
    <property type="evidence" value="ECO:0007669"/>
    <property type="project" value="InterPro"/>
</dbReference>
<feature type="transmembrane region" description="Helical" evidence="13">
    <location>
        <begin position="87"/>
        <end position="110"/>
    </location>
</feature>
<accession>A0A0B3BMM4</accession>
<dbReference type="AlphaFoldDB" id="A0A0B3BMM4"/>
<keyword evidence="5 13" id="KW-1003">Cell membrane</keyword>
<evidence type="ECO:0000256" key="2">
    <source>
        <dbReference type="ARBA" id="ARBA00010690"/>
    </source>
</evidence>
<evidence type="ECO:0000256" key="5">
    <source>
        <dbReference type="ARBA" id="ARBA00022475"/>
    </source>
</evidence>
<dbReference type="Gene3D" id="3.40.1690.10">
    <property type="entry name" value="secretion proteins EscU"/>
    <property type="match status" value="1"/>
</dbReference>
<comment type="caution">
    <text evidence="15">The sequence shown here is derived from an EMBL/GenBank/DDBJ whole genome shotgun (WGS) entry which is preliminary data.</text>
</comment>
<dbReference type="OrthoDB" id="9807950at2"/>
<feature type="transmembrane region" description="Helical" evidence="13">
    <location>
        <begin position="186"/>
        <end position="211"/>
    </location>
</feature>
<dbReference type="PANTHER" id="PTHR30531:SF12">
    <property type="entry name" value="FLAGELLAR BIOSYNTHETIC PROTEIN FLHB"/>
    <property type="match status" value="1"/>
</dbReference>
<keyword evidence="8 13" id="KW-0653">Protein transport</keyword>
<evidence type="ECO:0000256" key="10">
    <source>
        <dbReference type="ARBA" id="ARBA00023136"/>
    </source>
</evidence>
<keyword evidence="15" id="KW-0282">Flagellum</keyword>
<dbReference type="GO" id="GO:0009306">
    <property type="term" value="P:protein secretion"/>
    <property type="evidence" value="ECO:0007669"/>
    <property type="project" value="InterPro"/>
</dbReference>